<dbReference type="AlphaFoldDB" id="A0A2C9ULB4"/>
<dbReference type="OrthoDB" id="6133115at2759"/>
<dbReference type="InterPro" id="IPR022003">
    <property type="entry name" value="RST"/>
</dbReference>
<keyword evidence="3" id="KW-0346">Stress response</keyword>
<evidence type="ECO:0000313" key="7">
    <source>
        <dbReference type="EMBL" id="OAY30872.1"/>
    </source>
</evidence>
<dbReference type="STRING" id="3983.A0A2C9ULB4"/>
<dbReference type="InterPro" id="IPR044964">
    <property type="entry name" value="RCD1/SRO1-5"/>
</dbReference>
<dbReference type="PROSITE" id="PS51879">
    <property type="entry name" value="RST"/>
    <property type="match status" value="1"/>
</dbReference>
<dbReference type="Pfam" id="PF12174">
    <property type="entry name" value="RST"/>
    <property type="match status" value="1"/>
</dbReference>
<evidence type="ECO:0008006" key="9">
    <source>
        <dbReference type="Google" id="ProtNLM"/>
    </source>
</evidence>
<evidence type="ECO:0000256" key="4">
    <source>
        <dbReference type="ARBA" id="ARBA00023242"/>
    </source>
</evidence>
<dbReference type="PROSITE" id="PS51059">
    <property type="entry name" value="PARP_CATALYTIC"/>
    <property type="match status" value="1"/>
</dbReference>
<keyword evidence="8" id="KW-1185">Reference proteome</keyword>
<organism evidence="7 8">
    <name type="scientific">Manihot esculenta</name>
    <name type="common">Cassava</name>
    <name type="synonym">Jatropha manihot</name>
    <dbReference type="NCBI Taxonomy" id="3983"/>
    <lineage>
        <taxon>Eukaryota</taxon>
        <taxon>Viridiplantae</taxon>
        <taxon>Streptophyta</taxon>
        <taxon>Embryophyta</taxon>
        <taxon>Tracheophyta</taxon>
        <taxon>Spermatophyta</taxon>
        <taxon>Magnoliopsida</taxon>
        <taxon>eudicotyledons</taxon>
        <taxon>Gunneridae</taxon>
        <taxon>Pentapetalae</taxon>
        <taxon>rosids</taxon>
        <taxon>fabids</taxon>
        <taxon>Malpighiales</taxon>
        <taxon>Euphorbiaceae</taxon>
        <taxon>Crotonoideae</taxon>
        <taxon>Manihoteae</taxon>
        <taxon>Manihot</taxon>
    </lineage>
</organism>
<dbReference type="EMBL" id="CM004400">
    <property type="protein sequence ID" value="OAY30872.1"/>
    <property type="molecule type" value="Genomic_DNA"/>
</dbReference>
<evidence type="ECO:0000259" key="6">
    <source>
        <dbReference type="PROSITE" id="PS51879"/>
    </source>
</evidence>
<dbReference type="PANTHER" id="PTHR32263:SF12">
    <property type="entry name" value="INACTIVE POLY [ADP-RIBOSE] POLYMERASE SRO4-RELATED"/>
    <property type="match status" value="1"/>
</dbReference>
<sequence length="371" mass="41163">MERSSIQLGNTNGIAHTLSMELPSAKLPKHSLDNADEQTDSLSSGVESVHDQELILSDSESGSSGANSGQFPGFCDELVRLFEGDRIHDIIKQKFLSALGSLGNETTVVTVHKNRYSSIIEQARMQSFLIFTKATEKCRGSANVKYAWFGATVDETCNIMKNGFGRQINDNNGLYGCGIYLSPDDSPLETVKNLRVDEDGLRRLLLCRVILGATEVVAPGSEQCHPSSEEFDSGIDNLSSPKKYIVWSNRMNTHILPEYVVSFKAPCCLKGFFRNRESGRVPTSPWMPFPDLITALSKFLPPTTVGVVANYHKDHREKKISRQELIQRVRLIVGDKLLIAVIKSFRSKGGIGGERPSNWKQRKVRIAGEMI</sequence>
<dbReference type="GO" id="GO:0005634">
    <property type="term" value="C:nucleus"/>
    <property type="evidence" value="ECO:0007669"/>
    <property type="project" value="UniProtKB-SubCell"/>
</dbReference>
<dbReference type="GO" id="GO:0003950">
    <property type="term" value="F:NAD+ poly-ADP-ribosyltransferase activity"/>
    <property type="evidence" value="ECO:0007669"/>
    <property type="project" value="InterPro"/>
</dbReference>
<feature type="domain" description="RST" evidence="6">
    <location>
        <begin position="280"/>
        <end position="351"/>
    </location>
</feature>
<evidence type="ECO:0000256" key="2">
    <source>
        <dbReference type="ARBA" id="ARBA00022473"/>
    </source>
</evidence>
<comment type="caution">
    <text evidence="7">The sequence shown here is derived from an EMBL/GenBank/DDBJ whole genome shotgun (WGS) entry which is preliminary data.</text>
</comment>
<gene>
    <name evidence="7" type="ORF">MANES_14G065700v8</name>
</gene>
<evidence type="ECO:0000256" key="3">
    <source>
        <dbReference type="ARBA" id="ARBA00023016"/>
    </source>
</evidence>
<name>A0A2C9ULB4_MANES</name>
<protein>
    <recommendedName>
        <fullName evidence="9">Poly [ADP-ribose] polymerase</fullName>
    </recommendedName>
</protein>
<dbReference type="Gene3D" id="3.90.228.10">
    <property type="match status" value="1"/>
</dbReference>
<keyword evidence="2" id="KW-0217">Developmental protein</keyword>
<evidence type="ECO:0000256" key="1">
    <source>
        <dbReference type="ARBA" id="ARBA00004123"/>
    </source>
</evidence>
<dbReference type="Gramene" id="Manes.14G065700.1.v8.1">
    <property type="protein sequence ID" value="Manes.14G065700.1.v8.1.CDS"/>
    <property type="gene ID" value="Manes.14G065700.v8.1"/>
</dbReference>
<evidence type="ECO:0000259" key="5">
    <source>
        <dbReference type="PROSITE" id="PS51059"/>
    </source>
</evidence>
<keyword evidence="4" id="KW-0539">Nucleus</keyword>
<proteinExistence type="predicted"/>
<comment type="subcellular location">
    <subcellularLocation>
        <location evidence="1">Nucleus</location>
    </subcellularLocation>
</comment>
<feature type="domain" description="PARP catalytic" evidence="5">
    <location>
        <begin position="62"/>
        <end position="290"/>
    </location>
</feature>
<evidence type="ECO:0000313" key="8">
    <source>
        <dbReference type="Proteomes" id="UP000091857"/>
    </source>
</evidence>
<accession>A0A2C9ULB4</accession>
<dbReference type="SUPFAM" id="SSF56399">
    <property type="entry name" value="ADP-ribosylation"/>
    <property type="match status" value="1"/>
</dbReference>
<reference evidence="8" key="1">
    <citation type="journal article" date="2016" name="Nat. Biotechnol.">
        <title>Sequencing wild and cultivated cassava and related species reveals extensive interspecific hybridization and genetic diversity.</title>
        <authorList>
            <person name="Bredeson J.V."/>
            <person name="Lyons J.B."/>
            <person name="Prochnik S.E."/>
            <person name="Wu G.A."/>
            <person name="Ha C.M."/>
            <person name="Edsinger-Gonzales E."/>
            <person name="Grimwood J."/>
            <person name="Schmutz J."/>
            <person name="Rabbi I.Y."/>
            <person name="Egesi C."/>
            <person name="Nauluvula P."/>
            <person name="Lebot V."/>
            <person name="Ndunguru J."/>
            <person name="Mkamilo G."/>
            <person name="Bart R.S."/>
            <person name="Setter T.L."/>
            <person name="Gleadow R.M."/>
            <person name="Kulakow P."/>
            <person name="Ferguson M.E."/>
            <person name="Rounsley S."/>
            <person name="Rokhsar D.S."/>
        </authorList>
    </citation>
    <scope>NUCLEOTIDE SEQUENCE [LARGE SCALE GENOMIC DNA]</scope>
    <source>
        <strain evidence="8">cv. AM560-2</strain>
    </source>
</reference>
<dbReference type="Proteomes" id="UP000091857">
    <property type="component" value="Chromosome 14"/>
</dbReference>
<dbReference type="PANTHER" id="PTHR32263">
    <property type="entry name" value="INACTIVE POLY [ADP-RIBOSE] POLYMERASE SRO4-RELATED"/>
    <property type="match status" value="1"/>
</dbReference>
<dbReference type="InterPro" id="IPR012317">
    <property type="entry name" value="Poly(ADP-ribose)pol_cat_dom"/>
</dbReference>